<proteinExistence type="predicted"/>
<evidence type="ECO:0000313" key="1">
    <source>
        <dbReference type="Proteomes" id="UP000887580"/>
    </source>
</evidence>
<accession>A0AC35GDX4</accession>
<reference evidence="2" key="1">
    <citation type="submission" date="2022-11" db="UniProtKB">
        <authorList>
            <consortium name="WormBaseParasite"/>
        </authorList>
    </citation>
    <scope>IDENTIFICATION</scope>
</reference>
<dbReference type="Proteomes" id="UP000887580">
    <property type="component" value="Unplaced"/>
</dbReference>
<organism evidence="1 2">
    <name type="scientific">Panagrolaimus sp. PS1159</name>
    <dbReference type="NCBI Taxonomy" id="55785"/>
    <lineage>
        <taxon>Eukaryota</taxon>
        <taxon>Metazoa</taxon>
        <taxon>Ecdysozoa</taxon>
        <taxon>Nematoda</taxon>
        <taxon>Chromadorea</taxon>
        <taxon>Rhabditida</taxon>
        <taxon>Tylenchina</taxon>
        <taxon>Panagrolaimomorpha</taxon>
        <taxon>Panagrolaimoidea</taxon>
        <taxon>Panagrolaimidae</taxon>
        <taxon>Panagrolaimus</taxon>
    </lineage>
</organism>
<name>A0AC35GDX4_9BILA</name>
<protein>
    <submittedName>
        <fullName evidence="2">Uncharacterized protein</fullName>
    </submittedName>
</protein>
<evidence type="ECO:0000313" key="2">
    <source>
        <dbReference type="WBParaSite" id="PS1159_v2.g3944.t1"/>
    </source>
</evidence>
<sequence length="83" mass="10149">LRLPWRSVPNRNEILDLKIKYKDEHGFQRLPREIRRLYHDLIKLHMSWIDPQMVIDAFNKAIERKDPNKMYELPKWLVIPSAN</sequence>
<dbReference type="WBParaSite" id="PS1159_v2.g3944.t1">
    <property type="protein sequence ID" value="PS1159_v2.g3944.t1"/>
    <property type="gene ID" value="PS1159_v2.g3944"/>
</dbReference>